<dbReference type="Proteomes" id="UP000268857">
    <property type="component" value="Unassembled WGS sequence"/>
</dbReference>
<keyword evidence="2" id="KW-1185">Reference proteome</keyword>
<evidence type="ECO:0000313" key="1">
    <source>
        <dbReference type="EMBL" id="RUR86009.1"/>
    </source>
</evidence>
<evidence type="ECO:0000313" key="2">
    <source>
        <dbReference type="Proteomes" id="UP000268857"/>
    </source>
</evidence>
<name>A0A3S5K2G9_CHLFR</name>
<proteinExistence type="predicted"/>
<dbReference type="RefSeq" id="WP_016877893.1">
    <property type="nucleotide sequence ID" value="NZ_AJLN01000135.1"/>
</dbReference>
<gene>
    <name evidence="1" type="ORF">PCC6912_08340</name>
</gene>
<sequence>MEVEALTLVWRLQQASYIVYWTGWLLERKVTYQSVLDGVARILVLEDWLAENTAQLMSDLAARFN</sequence>
<protein>
    <submittedName>
        <fullName evidence="1">Uncharacterized protein</fullName>
    </submittedName>
</protein>
<comment type="caution">
    <text evidence="1">The sequence shown here is derived from an EMBL/GenBank/DDBJ whole genome shotgun (WGS) entry which is preliminary data.</text>
</comment>
<dbReference type="AlphaFoldDB" id="A0A3S5K2G9"/>
<reference evidence="1 2" key="1">
    <citation type="journal article" date="2019" name="Genome Biol. Evol.">
        <title>Day and night: Metabolic profiles and evolutionary relationships of six axenic non-marine cyanobacteria.</title>
        <authorList>
            <person name="Will S.E."/>
            <person name="Henke P."/>
            <person name="Boedeker C."/>
            <person name="Huang S."/>
            <person name="Brinkmann H."/>
            <person name="Rohde M."/>
            <person name="Jarek M."/>
            <person name="Friedl T."/>
            <person name="Seufert S."/>
            <person name="Schumacher M."/>
            <person name="Overmann J."/>
            <person name="Neumann-Schaal M."/>
            <person name="Petersen J."/>
        </authorList>
    </citation>
    <scope>NUCLEOTIDE SEQUENCE [LARGE SCALE GENOMIC DNA]</scope>
    <source>
        <strain evidence="1 2">PCC 6912</strain>
    </source>
</reference>
<accession>A0A3S5K2G9</accession>
<organism evidence="1 2">
    <name type="scientific">Chlorogloeopsis fritschii PCC 6912</name>
    <dbReference type="NCBI Taxonomy" id="211165"/>
    <lineage>
        <taxon>Bacteria</taxon>
        <taxon>Bacillati</taxon>
        <taxon>Cyanobacteriota</taxon>
        <taxon>Cyanophyceae</taxon>
        <taxon>Nostocales</taxon>
        <taxon>Chlorogloeopsidaceae</taxon>
        <taxon>Chlorogloeopsis</taxon>
    </lineage>
</organism>
<dbReference type="EMBL" id="RSCJ01000002">
    <property type="protein sequence ID" value="RUR86009.1"/>
    <property type="molecule type" value="Genomic_DNA"/>
</dbReference>
<dbReference type="OrthoDB" id="156345at2"/>